<dbReference type="InterPro" id="IPR008255">
    <property type="entry name" value="Pyr_nucl-diS_OxRdtase_2_AS"/>
</dbReference>
<dbReference type="AlphaFoldDB" id="A0A2G9ZA97"/>
<proteinExistence type="predicted"/>
<gene>
    <name evidence="8" type="ORF">COX26_00425</name>
</gene>
<evidence type="ECO:0000256" key="2">
    <source>
        <dbReference type="ARBA" id="ARBA00022827"/>
    </source>
</evidence>
<dbReference type="Gene3D" id="3.50.50.60">
    <property type="entry name" value="FAD/NAD(P)-binding domain"/>
    <property type="match status" value="2"/>
</dbReference>
<evidence type="ECO:0000256" key="1">
    <source>
        <dbReference type="ARBA" id="ARBA00022630"/>
    </source>
</evidence>
<evidence type="ECO:0000256" key="6">
    <source>
        <dbReference type="SAM" id="Phobius"/>
    </source>
</evidence>
<keyword evidence="4" id="KW-1015">Disulfide bond</keyword>
<dbReference type="PANTHER" id="PTHR48105">
    <property type="entry name" value="THIOREDOXIN REDUCTASE 1-RELATED-RELATED"/>
    <property type="match status" value="1"/>
</dbReference>
<dbReference type="SUPFAM" id="SSF51905">
    <property type="entry name" value="FAD/NAD(P)-binding domain"/>
    <property type="match status" value="1"/>
</dbReference>
<dbReference type="InterPro" id="IPR036188">
    <property type="entry name" value="FAD/NAD-bd_sf"/>
</dbReference>
<reference evidence="8 9" key="1">
    <citation type="submission" date="2017-09" db="EMBL/GenBank/DDBJ databases">
        <title>Depth-based differentiation of microbial function through sediment-hosted aquifers and enrichment of novel symbionts in the deep terrestrial subsurface.</title>
        <authorList>
            <person name="Probst A.J."/>
            <person name="Ladd B."/>
            <person name="Jarett J.K."/>
            <person name="Geller-Mcgrath D.E."/>
            <person name="Sieber C.M."/>
            <person name="Emerson J.B."/>
            <person name="Anantharaman K."/>
            <person name="Thomas B.C."/>
            <person name="Malmstrom R."/>
            <person name="Stieglmeier M."/>
            <person name="Klingl A."/>
            <person name="Woyke T."/>
            <person name="Ryan C.M."/>
            <person name="Banfield J.F."/>
        </authorList>
    </citation>
    <scope>NUCLEOTIDE SEQUENCE [LARGE SCALE GENOMIC DNA]</scope>
    <source>
        <strain evidence="8">CG23_combo_of_CG06-09_8_20_14_all_54_14</strain>
    </source>
</reference>
<dbReference type="InterPro" id="IPR050097">
    <property type="entry name" value="Ferredoxin-NADP_redctase_2"/>
</dbReference>
<evidence type="ECO:0000256" key="4">
    <source>
        <dbReference type="ARBA" id="ARBA00023157"/>
    </source>
</evidence>
<organism evidence="8 9">
    <name type="scientific">Candidatus Jorgensenbacteria bacterium CG23_combo_of_CG06-09_8_20_14_all_54_14</name>
    <dbReference type="NCBI Taxonomy" id="1974595"/>
    <lineage>
        <taxon>Bacteria</taxon>
        <taxon>Candidatus Joergenseniibacteriota</taxon>
    </lineage>
</organism>
<keyword evidence="6" id="KW-0812">Transmembrane</keyword>
<dbReference type="PROSITE" id="PS00573">
    <property type="entry name" value="PYRIDINE_REDOX_2"/>
    <property type="match status" value="1"/>
</dbReference>
<evidence type="ECO:0000256" key="3">
    <source>
        <dbReference type="ARBA" id="ARBA00023002"/>
    </source>
</evidence>
<keyword evidence="6" id="KW-0472">Membrane</keyword>
<dbReference type="EMBL" id="PCRZ01000010">
    <property type="protein sequence ID" value="PIP30102.1"/>
    <property type="molecule type" value="Genomic_DNA"/>
</dbReference>
<dbReference type="Proteomes" id="UP000228812">
    <property type="component" value="Unassembled WGS sequence"/>
</dbReference>
<evidence type="ECO:0000313" key="9">
    <source>
        <dbReference type="Proteomes" id="UP000228812"/>
    </source>
</evidence>
<feature type="transmembrane region" description="Helical" evidence="6">
    <location>
        <begin position="6"/>
        <end position="27"/>
    </location>
</feature>
<keyword evidence="6" id="KW-1133">Transmembrane helix</keyword>
<dbReference type="PRINTS" id="PR00469">
    <property type="entry name" value="PNDRDTASEII"/>
</dbReference>
<accession>A0A2G9ZA97</accession>
<name>A0A2G9ZA97_9BACT</name>
<feature type="domain" description="FAD/NAD(P)-binding" evidence="7">
    <location>
        <begin position="8"/>
        <end position="290"/>
    </location>
</feature>
<comment type="caution">
    <text evidence="8">The sequence shown here is derived from an EMBL/GenBank/DDBJ whole genome shotgun (WGS) entry which is preliminary data.</text>
</comment>
<keyword evidence="2" id="KW-0274">FAD</keyword>
<evidence type="ECO:0000313" key="8">
    <source>
        <dbReference type="EMBL" id="PIP30102.1"/>
    </source>
</evidence>
<dbReference type="PRINTS" id="PR00368">
    <property type="entry name" value="FADPNR"/>
</dbReference>
<evidence type="ECO:0000259" key="7">
    <source>
        <dbReference type="Pfam" id="PF07992"/>
    </source>
</evidence>
<dbReference type="InterPro" id="IPR023753">
    <property type="entry name" value="FAD/NAD-binding_dom"/>
</dbReference>
<protein>
    <submittedName>
        <fullName evidence="8">Pyridine nucleotide-disulfide oxidoreductase</fullName>
    </submittedName>
</protein>
<sequence length="312" mass="33373">MFRSGMVYDLIIIGGGPAGIAAAVYAARKKLKTAIVADMLGGQSLVSASVENWIGTPKISGFDLAESFKAHLKAQDGLDIKEGEKVKEIEALESGFRVMTEKGSNYETRAVLLATGSARRHLNVPGERELEGRGVAYCSICDAPLFKDKDVAVVGGGNSGLEAVVDLLPYARHTTLIHSRGALKGDPQTQEHALADKGKVSVVLNAETLAILGDQWVTGIRYREKSSGAEKELSVQGVFVEIGLDPNSALVKDLVDVNERGEVVVDPRTQATSRPGIWAAGDVTDGKYRQNNISAGDAVKAVLNIYDRWKAR</sequence>
<keyword evidence="3" id="KW-0560">Oxidoreductase</keyword>
<evidence type="ECO:0000256" key="5">
    <source>
        <dbReference type="ARBA" id="ARBA00023284"/>
    </source>
</evidence>
<keyword evidence="5" id="KW-0676">Redox-active center</keyword>
<dbReference type="GO" id="GO:0016668">
    <property type="term" value="F:oxidoreductase activity, acting on a sulfur group of donors, NAD(P) as acceptor"/>
    <property type="evidence" value="ECO:0007669"/>
    <property type="project" value="UniProtKB-ARBA"/>
</dbReference>
<dbReference type="Pfam" id="PF07992">
    <property type="entry name" value="Pyr_redox_2"/>
    <property type="match status" value="1"/>
</dbReference>
<keyword evidence="1" id="KW-0285">Flavoprotein</keyword>